<reference evidence="2" key="1">
    <citation type="submission" date="2022-11" db="UniProtKB">
        <authorList>
            <consortium name="WormBaseParasite"/>
        </authorList>
    </citation>
    <scope>IDENTIFICATION</scope>
</reference>
<protein>
    <submittedName>
        <fullName evidence="2">FAD-binding PCMH-type domain-containing protein</fullName>
    </submittedName>
</protein>
<dbReference type="Proteomes" id="UP000887580">
    <property type="component" value="Unplaced"/>
</dbReference>
<name>A0AC35GN89_9BILA</name>
<proteinExistence type="predicted"/>
<evidence type="ECO:0000313" key="2">
    <source>
        <dbReference type="WBParaSite" id="PS1159_v2.g7030.t1"/>
    </source>
</evidence>
<dbReference type="WBParaSite" id="PS1159_v2.g7030.t1">
    <property type="protein sequence ID" value="PS1159_v2.g7030.t1"/>
    <property type="gene ID" value="PS1159_v2.g7030"/>
</dbReference>
<evidence type="ECO:0000313" key="1">
    <source>
        <dbReference type="Proteomes" id="UP000887580"/>
    </source>
</evidence>
<organism evidence="1 2">
    <name type="scientific">Panagrolaimus sp. PS1159</name>
    <dbReference type="NCBI Taxonomy" id="55785"/>
    <lineage>
        <taxon>Eukaryota</taxon>
        <taxon>Metazoa</taxon>
        <taxon>Ecdysozoa</taxon>
        <taxon>Nematoda</taxon>
        <taxon>Chromadorea</taxon>
        <taxon>Rhabditida</taxon>
        <taxon>Tylenchina</taxon>
        <taxon>Panagrolaimomorpha</taxon>
        <taxon>Panagrolaimoidea</taxon>
        <taxon>Panagrolaimidae</taxon>
        <taxon>Panagrolaimus</taxon>
    </lineage>
</organism>
<sequence length="416" mass="45794">MNKILEINEDDFDCFVEAGITRKRLNETIRDSGLFFCVDPGTDASIGGMIATCASGTTSLRYGTIKTNVKNLEVVLPDGLILNTRGKHAHPSKSSAGLNLTELFVGNEGILGIITSACLKLHIRPMNVRKHAHPSKSSAGLNLTELFVGYEGILGIITSACLKLHIRPMNVSAAICGFPDIKDAINAVISIRKLGISIARIEFLDSEQIKACNKFNKKANEIQFEEKPTLILEFHGSSERDIEEQSTATEEICLFNHGQQFKWSKSKTDIHNLWAARHNAYYAIVKSNVGEKGFSTDICVPISKLYSVILETQKDLKELGLHSPILGPIAEGGFHCFFSVNPENFEEMERISKFSDRLVKRALEAGGTCSGEHGIGIGKKKYLKKELGPSGYKLLQTFKKTLDPNIIMNPGKVIDI</sequence>
<accession>A0AC35GN89</accession>